<dbReference type="Pfam" id="PF04657">
    <property type="entry name" value="DMT_YdcZ"/>
    <property type="match status" value="1"/>
</dbReference>
<dbReference type="Proteomes" id="UP000564704">
    <property type="component" value="Unassembled WGS sequence"/>
</dbReference>
<evidence type="ECO:0000313" key="2">
    <source>
        <dbReference type="EMBL" id="MRU14415.1"/>
    </source>
</evidence>
<dbReference type="PANTHER" id="PTHR34821">
    <property type="entry name" value="INNER MEMBRANE PROTEIN YDCZ"/>
    <property type="match status" value="1"/>
</dbReference>
<feature type="transmembrane region" description="Helical" evidence="1">
    <location>
        <begin position="95"/>
        <end position="115"/>
    </location>
</feature>
<evidence type="ECO:0000313" key="3">
    <source>
        <dbReference type="Proteomes" id="UP000564704"/>
    </source>
</evidence>
<dbReference type="PANTHER" id="PTHR34821:SF2">
    <property type="entry name" value="INNER MEMBRANE PROTEIN YDCZ"/>
    <property type="match status" value="1"/>
</dbReference>
<accession>A0A844CLR9</accession>
<feature type="transmembrane region" description="Helical" evidence="1">
    <location>
        <begin position="70"/>
        <end position="89"/>
    </location>
</feature>
<organism evidence="2 3">
    <name type="scientific">Roseovarius bejariae</name>
    <dbReference type="NCBI Taxonomy" id="2576383"/>
    <lineage>
        <taxon>Bacteria</taxon>
        <taxon>Pseudomonadati</taxon>
        <taxon>Pseudomonadota</taxon>
        <taxon>Alphaproteobacteria</taxon>
        <taxon>Rhodobacterales</taxon>
        <taxon>Roseobacteraceae</taxon>
        <taxon>Roseovarius</taxon>
    </lineage>
</organism>
<keyword evidence="3" id="KW-1185">Reference proteome</keyword>
<keyword evidence="1" id="KW-1133">Transmembrane helix</keyword>
<keyword evidence="1" id="KW-0472">Membrane</keyword>
<dbReference type="OrthoDB" id="370053at2"/>
<evidence type="ECO:0000256" key="1">
    <source>
        <dbReference type="SAM" id="Phobius"/>
    </source>
</evidence>
<comment type="caution">
    <text evidence="2">The sequence shown here is derived from an EMBL/GenBank/DDBJ whole genome shotgun (WGS) entry which is preliminary data.</text>
</comment>
<gene>
    <name evidence="2" type="ORF">FDP25_03115</name>
</gene>
<dbReference type="EMBL" id="SZWE01000001">
    <property type="protein sequence ID" value="MRU14415.1"/>
    <property type="molecule type" value="Genomic_DNA"/>
</dbReference>
<sequence>MTNTPLLALLLVAASGVAIALQSPLNAALGRYIGSSLGAATISFGVGFVLLLVVTIAYGDGGRLLDAAHAPRILLTGGLLGAFLVWATLYSVSVLGVLTMAAVLILGQILAALAIDHVGLFGIEARPVSINRLLAAGLVAAGVVLSRY</sequence>
<dbReference type="AlphaFoldDB" id="A0A844CLR9"/>
<reference evidence="2 3" key="1">
    <citation type="submission" date="2019-05" db="EMBL/GenBank/DDBJ databases">
        <title>Roseovarius bejariae sp. nov., a moderately halophylic bacterium isolated from a saline soil in Rambla Salada (Murcia).</title>
        <authorList>
            <person name="Castro D.J."/>
            <person name="Gomez-Altuve A."/>
            <person name="Reina J.C."/>
            <person name="Rodriguez M."/>
            <person name="Sampedro I."/>
            <person name="Llamas I."/>
            <person name="Martinez-Checa F."/>
        </authorList>
    </citation>
    <scope>NUCLEOTIDE SEQUENCE [LARGE SCALE GENOMIC DNA]</scope>
    <source>
        <strain evidence="2 3">A21</strain>
    </source>
</reference>
<dbReference type="InterPro" id="IPR006750">
    <property type="entry name" value="YdcZ"/>
</dbReference>
<feature type="transmembrane region" description="Helical" evidence="1">
    <location>
        <begin position="127"/>
        <end position="145"/>
    </location>
</feature>
<dbReference type="GO" id="GO:0005886">
    <property type="term" value="C:plasma membrane"/>
    <property type="evidence" value="ECO:0007669"/>
    <property type="project" value="TreeGrafter"/>
</dbReference>
<protein>
    <submittedName>
        <fullName evidence="2">DMT family transporter</fullName>
    </submittedName>
</protein>
<dbReference type="RefSeq" id="WP_154148834.1">
    <property type="nucleotide sequence ID" value="NZ_SZWE01000001.1"/>
</dbReference>
<feature type="transmembrane region" description="Helical" evidence="1">
    <location>
        <begin position="36"/>
        <end position="58"/>
    </location>
</feature>
<name>A0A844CLR9_9RHOB</name>
<proteinExistence type="predicted"/>
<keyword evidence="1" id="KW-0812">Transmembrane</keyword>